<comment type="caution">
    <text evidence="3">The sequence shown here is derived from an EMBL/GenBank/DDBJ whole genome shotgun (WGS) entry which is preliminary data.</text>
</comment>
<feature type="transmembrane region" description="Helical" evidence="2">
    <location>
        <begin position="51"/>
        <end position="72"/>
    </location>
</feature>
<dbReference type="Proteomes" id="UP001500665">
    <property type="component" value="Unassembled WGS sequence"/>
</dbReference>
<evidence type="ECO:0000313" key="3">
    <source>
        <dbReference type="EMBL" id="GAA0945558.1"/>
    </source>
</evidence>
<reference evidence="3 4" key="1">
    <citation type="journal article" date="2019" name="Int. J. Syst. Evol. Microbiol.">
        <title>The Global Catalogue of Microorganisms (GCM) 10K type strain sequencing project: providing services to taxonomists for standard genome sequencing and annotation.</title>
        <authorList>
            <consortium name="The Broad Institute Genomics Platform"/>
            <consortium name="The Broad Institute Genome Sequencing Center for Infectious Disease"/>
            <person name="Wu L."/>
            <person name="Ma J."/>
        </authorList>
    </citation>
    <scope>NUCLEOTIDE SEQUENCE [LARGE SCALE GENOMIC DNA]</scope>
    <source>
        <strain evidence="3 4">JCM 10696</strain>
    </source>
</reference>
<feature type="region of interest" description="Disordered" evidence="1">
    <location>
        <begin position="1"/>
        <end position="21"/>
    </location>
</feature>
<evidence type="ECO:0000256" key="2">
    <source>
        <dbReference type="SAM" id="Phobius"/>
    </source>
</evidence>
<dbReference type="InterPro" id="IPR010539">
    <property type="entry name" value="BaxI_1-like"/>
</dbReference>
<keyword evidence="2" id="KW-1133">Transmembrane helix</keyword>
<dbReference type="PANTHER" id="PTHR41282">
    <property type="entry name" value="CONSERVED TRANSMEMBRANE PROTEIN-RELATED"/>
    <property type="match status" value="1"/>
</dbReference>
<feature type="transmembrane region" description="Helical" evidence="2">
    <location>
        <begin position="102"/>
        <end position="123"/>
    </location>
</feature>
<feature type="transmembrane region" description="Helical" evidence="2">
    <location>
        <begin position="231"/>
        <end position="248"/>
    </location>
</feature>
<dbReference type="Pfam" id="PF12811">
    <property type="entry name" value="BaxI_1"/>
    <property type="match status" value="1"/>
</dbReference>
<keyword evidence="2" id="KW-0472">Membrane</keyword>
<protein>
    <submittedName>
        <fullName evidence="3">Bax inhibitor-1/YccA family protein</fullName>
    </submittedName>
</protein>
<evidence type="ECO:0000256" key="1">
    <source>
        <dbReference type="SAM" id="MobiDB-lite"/>
    </source>
</evidence>
<proteinExistence type="predicted"/>
<organism evidence="3 4">
    <name type="scientific">Actinocorallia libanotica</name>
    <dbReference type="NCBI Taxonomy" id="46162"/>
    <lineage>
        <taxon>Bacteria</taxon>
        <taxon>Bacillati</taxon>
        <taxon>Actinomycetota</taxon>
        <taxon>Actinomycetes</taxon>
        <taxon>Streptosporangiales</taxon>
        <taxon>Thermomonosporaceae</taxon>
        <taxon>Actinocorallia</taxon>
    </lineage>
</organism>
<keyword evidence="4" id="KW-1185">Reference proteome</keyword>
<feature type="transmembrane region" description="Helical" evidence="2">
    <location>
        <begin position="78"/>
        <end position="95"/>
    </location>
</feature>
<keyword evidence="2" id="KW-0812">Transmembrane</keyword>
<sequence length="261" mass="27793">MESRNPAFRKMGEQAGREYTPSPQQLQDMYNQPAYAPPAQPGVRTMTIDDVVVKGFLSLGTLTLTGAVAWVVDLGMGVALVSALIGLGIGLYLSFSGKASAALTLTYAAFYGVAVGTISHMYNDFYNGIVFQAVIGTALAFGAMLAVYSLRIIRVTPKFTKYVVAAGLALIGLMLVNLVAGLFTDGGIGIRENGALGIVFSVVAILVGCFFLMLDFDMVEKGVQAGLPEKYSWACAFALTSTLVWIYLEVLRLLAILNSSD</sequence>
<gene>
    <name evidence="3" type="ORF">GCM10009550_19400</name>
</gene>
<feature type="transmembrane region" description="Helical" evidence="2">
    <location>
        <begin position="162"/>
        <end position="183"/>
    </location>
</feature>
<name>A0ABN1QPE6_9ACTN</name>
<evidence type="ECO:0000313" key="4">
    <source>
        <dbReference type="Proteomes" id="UP001500665"/>
    </source>
</evidence>
<feature type="transmembrane region" description="Helical" evidence="2">
    <location>
        <begin position="129"/>
        <end position="150"/>
    </location>
</feature>
<dbReference type="PANTHER" id="PTHR41282:SF1">
    <property type="entry name" value="CONSERVED TRANSMEMBRANE PROTEIN-RELATED"/>
    <property type="match status" value="1"/>
</dbReference>
<dbReference type="EMBL" id="BAAAHH010000005">
    <property type="protein sequence ID" value="GAA0945558.1"/>
    <property type="molecule type" value="Genomic_DNA"/>
</dbReference>
<dbReference type="PIRSF" id="PIRSF009160">
    <property type="entry name" value="UCP009160"/>
    <property type="match status" value="1"/>
</dbReference>
<feature type="transmembrane region" description="Helical" evidence="2">
    <location>
        <begin position="195"/>
        <end position="219"/>
    </location>
</feature>
<dbReference type="RefSeq" id="WP_344239005.1">
    <property type="nucleotide sequence ID" value="NZ_BAAAHH010000005.1"/>
</dbReference>
<accession>A0ABN1QPE6</accession>